<dbReference type="InterPro" id="IPR024501">
    <property type="entry name" value="DUF3141"/>
</dbReference>
<keyword evidence="3" id="KW-1185">Reference proteome</keyword>
<feature type="region of interest" description="Disordered" evidence="1">
    <location>
        <begin position="759"/>
        <end position="780"/>
    </location>
</feature>
<proteinExistence type="predicted"/>
<evidence type="ECO:0000313" key="3">
    <source>
        <dbReference type="Proteomes" id="UP000469385"/>
    </source>
</evidence>
<dbReference type="InterPro" id="IPR029058">
    <property type="entry name" value="AB_hydrolase_fold"/>
</dbReference>
<dbReference type="SUPFAM" id="SSF53474">
    <property type="entry name" value="alpha/beta-Hydrolases"/>
    <property type="match status" value="1"/>
</dbReference>
<accession>A0A6N8IQ06</accession>
<reference evidence="2 3" key="1">
    <citation type="submission" date="2019-12" db="EMBL/GenBank/DDBJ databases">
        <authorList>
            <person name="Huq M.A."/>
        </authorList>
    </citation>
    <scope>NUCLEOTIDE SEQUENCE [LARGE SCALE GENOMIC DNA]</scope>
    <source>
        <strain evidence="2 3">MAH-25</strain>
    </source>
</reference>
<dbReference type="Gene3D" id="3.40.50.1820">
    <property type="entry name" value="alpha/beta hydrolase"/>
    <property type="match status" value="1"/>
</dbReference>
<dbReference type="Proteomes" id="UP000469385">
    <property type="component" value="Unassembled WGS sequence"/>
</dbReference>
<sequence>MNDPARRLTRRIELSAKVAELMQKRLRIAQQQFVERARKAYATDGAPVAPSAQTPWEWWSSATAYATDVAQRTVLFWDTLRERGNIYVERSRAGLPPVLHFDYEMVMDGRTLGKPVNYALVRIVPPEGVKVDARKRPYVIIDPRAGHGPGIGGMKDDSEVGAALRAGHPVYFVIFYPKPEPEQTLLDVCNTEALFVHRVRELHPDSEKPAIIGNCQGGWAAMMLASSNPDDTGPVVINGAPMSYWSGAWEQGEGDNPMRYSGGLLGGTWLASLTSDLAGGTFDGAWLVQNFEGLNPANTYWDKYYHVFENVDTEPPRFLDFERWWGGYYLMNREEIEWITRNLFVGNKLWSGEVETGRGGVFDLRAMKVPIILFASIGDNITPPEQAFNWVADVYGSTEEIKARGQVIVGLVHKDVGHLGIFVSGRVAKKEHTQIVNVMESIEVMPPGLYAMHITDRKGADGQPAYEVSFEERRLEDVVKHLNRMKRADEKPFEAVAAVSDFNQRAYERFARPLVQAWSSEIGGEVQRAFHPLRVQRWAFSDLNPALWWLKPAAEMVKKQRAALPADHPMRRSEKAMAELTSAALDFYRAVRDASSEARFFELYGNMFGLYMDDGVRSDAEPGPQDPRQLPIVKEALASIDHGGYAEAAARAAILLARKGEPLPLSRLDLKKELISDYKDLLPPMTLDQARRVRGEQELIVRFEPEQALATLPHLLHEQADRDRLVRLLETLLADQRVQKIKPQPEQLQLLQRIRDSVGAGNGAARTRRRPSRAQHGASR</sequence>
<gene>
    <name evidence="2" type="ORF">GON04_05700</name>
</gene>
<dbReference type="PANTHER" id="PTHR36837:SF2">
    <property type="entry name" value="POLY(3-HYDROXYALKANOATE) POLYMERASE SUBUNIT PHAC"/>
    <property type="match status" value="1"/>
</dbReference>
<evidence type="ECO:0000313" key="2">
    <source>
        <dbReference type="EMBL" id="MVQ28927.1"/>
    </source>
</evidence>
<feature type="compositionally biased region" description="Basic residues" evidence="1">
    <location>
        <begin position="766"/>
        <end position="780"/>
    </location>
</feature>
<dbReference type="AlphaFoldDB" id="A0A6N8IQ06"/>
<comment type="caution">
    <text evidence="2">The sequence shown here is derived from an EMBL/GenBank/DDBJ whole genome shotgun (WGS) entry which is preliminary data.</text>
</comment>
<dbReference type="PANTHER" id="PTHR36837">
    <property type="entry name" value="POLY(3-HYDROXYALKANOATE) POLYMERASE SUBUNIT PHAC"/>
    <property type="match status" value="1"/>
</dbReference>
<evidence type="ECO:0000256" key="1">
    <source>
        <dbReference type="SAM" id="MobiDB-lite"/>
    </source>
</evidence>
<dbReference type="EMBL" id="WSEL01000003">
    <property type="protein sequence ID" value="MVQ28927.1"/>
    <property type="molecule type" value="Genomic_DNA"/>
</dbReference>
<organism evidence="2 3">
    <name type="scientific">Ramlibacter pinisoli</name>
    <dbReference type="NCBI Taxonomy" id="2682844"/>
    <lineage>
        <taxon>Bacteria</taxon>
        <taxon>Pseudomonadati</taxon>
        <taxon>Pseudomonadota</taxon>
        <taxon>Betaproteobacteria</taxon>
        <taxon>Burkholderiales</taxon>
        <taxon>Comamonadaceae</taxon>
        <taxon>Ramlibacter</taxon>
    </lineage>
</organism>
<dbReference type="InterPro" id="IPR051321">
    <property type="entry name" value="PHA/PHB_synthase"/>
</dbReference>
<name>A0A6N8IQ06_9BURK</name>
<dbReference type="Pfam" id="PF11339">
    <property type="entry name" value="DUF3141"/>
    <property type="match status" value="1"/>
</dbReference>
<protein>
    <submittedName>
        <fullName evidence="2">DUF3141 domain-containing protein</fullName>
    </submittedName>
</protein>
<dbReference type="RefSeq" id="WP_157396981.1">
    <property type="nucleotide sequence ID" value="NZ_WSEL01000003.1"/>
</dbReference>